<gene>
    <name evidence="3" type="ORF">METZ01_LOCUS490961</name>
</gene>
<reference evidence="3" key="1">
    <citation type="submission" date="2018-05" db="EMBL/GenBank/DDBJ databases">
        <authorList>
            <person name="Lanie J.A."/>
            <person name="Ng W.-L."/>
            <person name="Kazmierczak K.M."/>
            <person name="Andrzejewski T.M."/>
            <person name="Davidsen T.M."/>
            <person name="Wayne K.J."/>
            <person name="Tettelin H."/>
            <person name="Glass J.I."/>
            <person name="Rusch D."/>
            <person name="Podicherti R."/>
            <person name="Tsui H.-C.T."/>
            <person name="Winkler M.E."/>
        </authorList>
    </citation>
    <scope>NUCLEOTIDE SEQUENCE</scope>
</reference>
<dbReference type="GO" id="GO:0015344">
    <property type="term" value="F:siderophore uptake transmembrane transporter activity"/>
    <property type="evidence" value="ECO:0007669"/>
    <property type="project" value="TreeGrafter"/>
</dbReference>
<dbReference type="Gene3D" id="2.170.130.10">
    <property type="entry name" value="TonB-dependent receptor, plug domain"/>
    <property type="match status" value="1"/>
</dbReference>
<dbReference type="PANTHER" id="PTHR30069:SF29">
    <property type="entry name" value="HEMOGLOBIN AND HEMOGLOBIN-HAPTOGLOBIN-BINDING PROTEIN 1-RELATED"/>
    <property type="match status" value="1"/>
</dbReference>
<evidence type="ECO:0000313" key="3">
    <source>
        <dbReference type="EMBL" id="SVE38107.1"/>
    </source>
</evidence>
<dbReference type="PROSITE" id="PS52016">
    <property type="entry name" value="TONB_DEPENDENT_REC_3"/>
    <property type="match status" value="1"/>
</dbReference>
<proteinExistence type="predicted"/>
<dbReference type="GO" id="GO:0044718">
    <property type="term" value="P:siderophore transmembrane transport"/>
    <property type="evidence" value="ECO:0007669"/>
    <property type="project" value="TreeGrafter"/>
</dbReference>
<feature type="domain" description="TonB-dependent receptor plug" evidence="2">
    <location>
        <begin position="46"/>
        <end position="153"/>
    </location>
</feature>
<sequence length="178" mass="19566">MDYIKYKLFLFLILFSTSAVSLEVTVYIPIYEPLSKTVFTPISGSSNIIIDRKDLEKYENTPIHDILDLESGIKSRSIYGSNSSGSKTTLDIRGMGAQAKSNVLILINGQRLNNIDMSEIDFPSIPIESIDRIEIFKGNAASVLYGDGAIGGAINIITNPEISKKNINEVILKTGTFN</sequence>
<organism evidence="3">
    <name type="scientific">marine metagenome</name>
    <dbReference type="NCBI Taxonomy" id="408172"/>
    <lineage>
        <taxon>unclassified sequences</taxon>
        <taxon>metagenomes</taxon>
        <taxon>ecological metagenomes</taxon>
    </lineage>
</organism>
<feature type="non-terminal residue" evidence="3">
    <location>
        <position position="178"/>
    </location>
</feature>
<name>A0A383D0M5_9ZZZZ</name>
<dbReference type="AlphaFoldDB" id="A0A383D0M5"/>
<dbReference type="GO" id="GO:0009279">
    <property type="term" value="C:cell outer membrane"/>
    <property type="evidence" value="ECO:0007669"/>
    <property type="project" value="TreeGrafter"/>
</dbReference>
<evidence type="ECO:0000256" key="1">
    <source>
        <dbReference type="ARBA" id="ARBA00022729"/>
    </source>
</evidence>
<dbReference type="SUPFAM" id="SSF56935">
    <property type="entry name" value="Porins"/>
    <property type="match status" value="1"/>
</dbReference>
<protein>
    <recommendedName>
        <fullName evidence="2">TonB-dependent receptor plug domain-containing protein</fullName>
    </recommendedName>
</protein>
<dbReference type="InterPro" id="IPR037066">
    <property type="entry name" value="Plug_dom_sf"/>
</dbReference>
<dbReference type="EMBL" id="UINC01213368">
    <property type="protein sequence ID" value="SVE38107.1"/>
    <property type="molecule type" value="Genomic_DNA"/>
</dbReference>
<accession>A0A383D0M5</accession>
<dbReference type="InterPro" id="IPR012910">
    <property type="entry name" value="Plug_dom"/>
</dbReference>
<evidence type="ECO:0000259" key="2">
    <source>
        <dbReference type="Pfam" id="PF07715"/>
    </source>
</evidence>
<keyword evidence="1" id="KW-0732">Signal</keyword>
<dbReference type="InterPro" id="IPR039426">
    <property type="entry name" value="TonB-dep_rcpt-like"/>
</dbReference>
<dbReference type="Pfam" id="PF07715">
    <property type="entry name" value="Plug"/>
    <property type="match status" value="1"/>
</dbReference>
<dbReference type="PANTHER" id="PTHR30069">
    <property type="entry name" value="TONB-DEPENDENT OUTER MEMBRANE RECEPTOR"/>
    <property type="match status" value="1"/>
</dbReference>